<dbReference type="CDD" id="cd01014">
    <property type="entry name" value="nicotinamidase_related"/>
    <property type="match status" value="1"/>
</dbReference>
<dbReference type="AlphaFoldDB" id="A0A356LAM6"/>
<evidence type="ECO:0000259" key="2">
    <source>
        <dbReference type="Pfam" id="PF00857"/>
    </source>
</evidence>
<gene>
    <name evidence="3" type="ORF">DD666_01125</name>
</gene>
<dbReference type="InterPro" id="IPR036380">
    <property type="entry name" value="Isochorismatase-like_sf"/>
</dbReference>
<comment type="caution">
    <text evidence="3">The sequence shown here is derived from an EMBL/GenBank/DDBJ whole genome shotgun (WGS) entry which is preliminary data.</text>
</comment>
<dbReference type="GO" id="GO:0016787">
    <property type="term" value="F:hydrolase activity"/>
    <property type="evidence" value="ECO:0007669"/>
    <property type="project" value="UniProtKB-KW"/>
</dbReference>
<evidence type="ECO:0000313" key="3">
    <source>
        <dbReference type="EMBL" id="HBP28002.1"/>
    </source>
</evidence>
<dbReference type="EMBL" id="DOEK01000004">
    <property type="protein sequence ID" value="HBP28002.1"/>
    <property type="molecule type" value="Genomic_DNA"/>
</dbReference>
<sequence length="209" mass="22006">MKISSPISTDTVDALIVVDVQNAFVSGPEAVPEHKQLISMVGYVLSQARSANAPVIFLQNDGPAGAVDEPYQPGWALLFPPQPGDKIVRKKNDNGFDGTSLHAILTGLDIRTVAICGLLSEMCVAATARAAMEHGYGVLLPHDAHATYDVPAGPGSEGVPAAMAARAAEWSLGDEIKICASAHEVQFAASHFESEQNPSKVSENSTWDS</sequence>
<dbReference type="Proteomes" id="UP000264036">
    <property type="component" value="Unassembled WGS sequence"/>
</dbReference>
<evidence type="ECO:0000256" key="1">
    <source>
        <dbReference type="ARBA" id="ARBA00022801"/>
    </source>
</evidence>
<dbReference type="Gene3D" id="3.40.50.850">
    <property type="entry name" value="Isochorismatase-like"/>
    <property type="match status" value="1"/>
</dbReference>
<dbReference type="PANTHER" id="PTHR43540">
    <property type="entry name" value="PEROXYUREIDOACRYLATE/UREIDOACRYLATE AMIDOHYDROLASE-RELATED"/>
    <property type="match status" value="1"/>
</dbReference>
<proteinExistence type="predicted"/>
<reference evidence="3 4" key="1">
    <citation type="journal article" date="2018" name="Nat. Biotechnol.">
        <title>A standardized bacterial taxonomy based on genome phylogeny substantially revises the tree of life.</title>
        <authorList>
            <person name="Parks D.H."/>
            <person name="Chuvochina M."/>
            <person name="Waite D.W."/>
            <person name="Rinke C."/>
            <person name="Skarshewski A."/>
            <person name="Chaumeil P.A."/>
            <person name="Hugenholtz P."/>
        </authorList>
    </citation>
    <scope>NUCLEOTIDE SEQUENCE [LARGE SCALE GENOMIC DNA]</scope>
    <source>
        <strain evidence="3">UBA10707</strain>
    </source>
</reference>
<dbReference type="InterPro" id="IPR050272">
    <property type="entry name" value="Isochorismatase-like_hydrls"/>
</dbReference>
<organism evidence="3 4">
    <name type="scientific">Advenella kashmirensis</name>
    <dbReference type="NCBI Taxonomy" id="310575"/>
    <lineage>
        <taxon>Bacteria</taxon>
        <taxon>Pseudomonadati</taxon>
        <taxon>Pseudomonadota</taxon>
        <taxon>Betaproteobacteria</taxon>
        <taxon>Burkholderiales</taxon>
        <taxon>Alcaligenaceae</taxon>
    </lineage>
</organism>
<dbReference type="PANTHER" id="PTHR43540:SF1">
    <property type="entry name" value="ISOCHORISMATASE HYDROLASE"/>
    <property type="match status" value="1"/>
</dbReference>
<protein>
    <submittedName>
        <fullName evidence="3">Isochorismatase</fullName>
    </submittedName>
</protein>
<keyword evidence="1" id="KW-0378">Hydrolase</keyword>
<dbReference type="SUPFAM" id="SSF52499">
    <property type="entry name" value="Isochorismatase-like hydrolases"/>
    <property type="match status" value="1"/>
</dbReference>
<evidence type="ECO:0000313" key="4">
    <source>
        <dbReference type="Proteomes" id="UP000264036"/>
    </source>
</evidence>
<dbReference type="InterPro" id="IPR000868">
    <property type="entry name" value="Isochorismatase-like_dom"/>
</dbReference>
<feature type="domain" description="Isochorismatase-like" evidence="2">
    <location>
        <begin position="14"/>
        <end position="150"/>
    </location>
</feature>
<accession>A0A356LAM6</accession>
<name>A0A356LAM6_9BURK</name>
<dbReference type="Pfam" id="PF00857">
    <property type="entry name" value="Isochorismatase"/>
    <property type="match status" value="1"/>
</dbReference>